<evidence type="ECO:0000313" key="1">
    <source>
        <dbReference type="EMBL" id="SNB81256.1"/>
    </source>
</evidence>
<proteinExistence type="predicted"/>
<accession>A0A212S7G5</accession>
<gene>
    <name evidence="1" type="ORF">SAMN06265338_1151</name>
</gene>
<dbReference type="RefSeq" id="WP_104469679.1">
    <property type="nucleotide sequence ID" value="NZ_FYDG01000015.1"/>
</dbReference>
<sequence>MGLPGLALLIIATQALRARFGADVVVKMQPDAPVEIAAKTVCLFLERASGKPIGGFGEGGSTVVLRVELFSPVDAEVSGASAAQMLQGSAALWFMWRDIEAALAPSSGPWGELWEQFRTSLTGDMYSMPLFETEKGVKVASHLVALTISALSSPPFGEPTQAWSALLAQMRAGSGELPLIADLLEAAIRSGMTGFSALAATLGVSNATLAALGLGSINADGAPPPLINAVTVENEDGLEPPVTVATGETLPMEPF</sequence>
<reference evidence="2" key="1">
    <citation type="submission" date="2017-06" db="EMBL/GenBank/DDBJ databases">
        <authorList>
            <person name="Varghese N."/>
            <person name="Submissions S."/>
        </authorList>
    </citation>
    <scope>NUCLEOTIDE SEQUENCE [LARGE SCALE GENOMIC DNA]</scope>
    <source>
        <strain evidence="2">DSM 137</strain>
    </source>
</reference>
<dbReference type="Proteomes" id="UP000198418">
    <property type="component" value="Unassembled WGS sequence"/>
</dbReference>
<protein>
    <submittedName>
        <fullName evidence="1">Uncharacterized protein</fullName>
    </submittedName>
</protein>
<name>A0A212S7G5_RHOAC</name>
<dbReference type="EMBL" id="FYDG01000015">
    <property type="protein sequence ID" value="SNB81256.1"/>
    <property type="molecule type" value="Genomic_DNA"/>
</dbReference>
<evidence type="ECO:0000313" key="2">
    <source>
        <dbReference type="Proteomes" id="UP000198418"/>
    </source>
</evidence>
<organism evidence="1 2">
    <name type="scientific">Rhodoblastus acidophilus</name>
    <name type="common">Rhodopseudomonas acidophila</name>
    <dbReference type="NCBI Taxonomy" id="1074"/>
    <lineage>
        <taxon>Bacteria</taxon>
        <taxon>Pseudomonadati</taxon>
        <taxon>Pseudomonadota</taxon>
        <taxon>Alphaproteobacteria</taxon>
        <taxon>Hyphomicrobiales</taxon>
        <taxon>Rhodoblastaceae</taxon>
        <taxon>Rhodoblastus</taxon>
    </lineage>
</organism>
<keyword evidence="2" id="KW-1185">Reference proteome</keyword>
<dbReference type="AlphaFoldDB" id="A0A212S7G5"/>